<protein>
    <recommendedName>
        <fullName evidence="4">LppX_LprAFG lipoprotein</fullName>
    </recommendedName>
</protein>
<dbReference type="RefSeq" id="WP_101305916.1">
    <property type="nucleotide sequence ID" value="NZ_CP025299.1"/>
</dbReference>
<name>A0A2K9D618_9MICO</name>
<sequence>MRRSLPAVLILAAATGALAFTSCAAGVTTPAASPTTTAGAAASSPGPSASVSGAVGAPAVCDAVELKPGASAAGSDLAACVVGFSRAAGSGRETFTASDGSSGQADFVFGDAPAMAGTVTGADGSTSFVLTPDAAWITIDGVWVEGDASSTDPKRMLAGTVGQAYRAFADPSATTAVISASASWTVQTDQDVLTLPDDTEVPAWRLQSDAAFTAVGADVQEMVVWLTSAHVPVGVQATASVGGIQTTTVQHYYGWGTPVAITTPQP</sequence>
<feature type="signal peptide" evidence="1">
    <location>
        <begin position="1"/>
        <end position="19"/>
    </location>
</feature>
<dbReference type="KEGG" id="mhos:CXR34_06170"/>
<proteinExistence type="predicted"/>
<reference evidence="2 3" key="1">
    <citation type="submission" date="2017-12" db="EMBL/GenBank/DDBJ databases">
        <title>Isolation and characterization of estrogens degradatiion strain Microbacterium hominis SJTG1.</title>
        <authorList>
            <person name="Xiong W."/>
            <person name="Yin C."/>
            <person name="Zheng D."/>
            <person name="Liang R."/>
        </authorList>
    </citation>
    <scope>NUCLEOTIDE SEQUENCE [LARGE SCALE GENOMIC DNA]</scope>
    <source>
        <strain evidence="2 3">SJTG1</strain>
    </source>
</reference>
<evidence type="ECO:0000256" key="1">
    <source>
        <dbReference type="SAM" id="SignalP"/>
    </source>
</evidence>
<evidence type="ECO:0000313" key="3">
    <source>
        <dbReference type="Proteomes" id="UP000233276"/>
    </source>
</evidence>
<accession>A0A2K9D618</accession>
<evidence type="ECO:0008006" key="4">
    <source>
        <dbReference type="Google" id="ProtNLM"/>
    </source>
</evidence>
<dbReference type="PROSITE" id="PS51257">
    <property type="entry name" value="PROKAR_LIPOPROTEIN"/>
    <property type="match status" value="1"/>
</dbReference>
<gene>
    <name evidence="2" type="ORF">CXR34_06170</name>
</gene>
<feature type="chain" id="PRO_5038917035" description="LppX_LprAFG lipoprotein" evidence="1">
    <location>
        <begin position="20"/>
        <end position="266"/>
    </location>
</feature>
<evidence type="ECO:0000313" key="2">
    <source>
        <dbReference type="EMBL" id="AUG29095.1"/>
    </source>
</evidence>
<keyword evidence="1" id="KW-0732">Signal</keyword>
<organism evidence="2 3">
    <name type="scientific">Microbacterium hominis</name>
    <dbReference type="NCBI Taxonomy" id="162426"/>
    <lineage>
        <taxon>Bacteria</taxon>
        <taxon>Bacillati</taxon>
        <taxon>Actinomycetota</taxon>
        <taxon>Actinomycetes</taxon>
        <taxon>Micrococcales</taxon>
        <taxon>Microbacteriaceae</taxon>
        <taxon>Microbacterium</taxon>
    </lineage>
</organism>
<dbReference type="EMBL" id="CP025299">
    <property type="protein sequence ID" value="AUG29095.1"/>
    <property type="molecule type" value="Genomic_DNA"/>
</dbReference>
<dbReference type="AlphaFoldDB" id="A0A2K9D618"/>
<dbReference type="Proteomes" id="UP000233276">
    <property type="component" value="Chromosome"/>
</dbReference>